<dbReference type="AlphaFoldDB" id="A0A540V4Q9"/>
<dbReference type="InterPro" id="IPR032781">
    <property type="entry name" value="ABC_tran_Xtn"/>
</dbReference>
<keyword evidence="1" id="KW-0677">Repeat</keyword>
<gene>
    <name evidence="7" type="ORF">FKZ59_03195</name>
</gene>
<name>A0A540V4Q9_9BACL</name>
<evidence type="ECO:0000256" key="1">
    <source>
        <dbReference type="ARBA" id="ARBA00022737"/>
    </source>
</evidence>
<dbReference type="FunFam" id="3.40.50.300:FF:000309">
    <property type="entry name" value="ABC transporter ATP-binding protein"/>
    <property type="match status" value="1"/>
</dbReference>
<protein>
    <submittedName>
        <fullName evidence="7">ABC-F family ATP-binding cassette domain-containing protein</fullName>
    </submittedName>
</protein>
<dbReference type="PROSITE" id="PS50893">
    <property type="entry name" value="ABC_TRANSPORTER_2"/>
    <property type="match status" value="2"/>
</dbReference>
<dbReference type="InterPro" id="IPR032524">
    <property type="entry name" value="ABC_tran_C"/>
</dbReference>
<dbReference type="PROSITE" id="PS00211">
    <property type="entry name" value="ABC_TRANSPORTER_1"/>
    <property type="match status" value="1"/>
</dbReference>
<dbReference type="Proteomes" id="UP000315753">
    <property type="component" value="Unassembled WGS sequence"/>
</dbReference>
<dbReference type="InterPro" id="IPR017871">
    <property type="entry name" value="ABC_transporter-like_CS"/>
</dbReference>
<dbReference type="EMBL" id="VIGD01000003">
    <property type="protein sequence ID" value="TQE91741.1"/>
    <property type="molecule type" value="Genomic_DNA"/>
</dbReference>
<dbReference type="InterPro" id="IPR027417">
    <property type="entry name" value="P-loop_NTPase"/>
</dbReference>
<keyword evidence="3 7" id="KW-0067">ATP-binding</keyword>
<dbReference type="Pfam" id="PF16326">
    <property type="entry name" value="ABC_tran_CTD"/>
    <property type="match status" value="1"/>
</dbReference>
<dbReference type="GO" id="GO:0005524">
    <property type="term" value="F:ATP binding"/>
    <property type="evidence" value="ECO:0007669"/>
    <property type="project" value="UniProtKB-KW"/>
</dbReference>
<dbReference type="InterPro" id="IPR037118">
    <property type="entry name" value="Val-tRNA_synth_C_sf"/>
</dbReference>
<dbReference type="InterPro" id="IPR051309">
    <property type="entry name" value="ABCF_ATPase"/>
</dbReference>
<comment type="caution">
    <text evidence="7">The sequence shown here is derived from an EMBL/GenBank/DDBJ whole genome shotgun (WGS) entry which is preliminary data.</text>
</comment>
<evidence type="ECO:0000313" key="7">
    <source>
        <dbReference type="EMBL" id="TQE91741.1"/>
    </source>
</evidence>
<dbReference type="OrthoDB" id="9760950at2"/>
<feature type="domain" description="ABC transporter" evidence="6">
    <location>
        <begin position="321"/>
        <end position="557"/>
    </location>
</feature>
<dbReference type="SMART" id="SM00382">
    <property type="entry name" value="AAA"/>
    <property type="match status" value="2"/>
</dbReference>
<keyword evidence="8" id="KW-1185">Reference proteome</keyword>
<keyword evidence="2" id="KW-0547">Nucleotide-binding</keyword>
<dbReference type="InterPro" id="IPR003439">
    <property type="entry name" value="ABC_transporter-like_ATP-bd"/>
</dbReference>
<evidence type="ECO:0000256" key="2">
    <source>
        <dbReference type="ARBA" id="ARBA00022741"/>
    </source>
</evidence>
<feature type="compositionally biased region" description="Basic and acidic residues" evidence="5">
    <location>
        <begin position="536"/>
        <end position="548"/>
    </location>
</feature>
<feature type="coiled-coil region" evidence="4">
    <location>
        <begin position="568"/>
        <end position="619"/>
    </location>
</feature>
<dbReference type="GO" id="GO:0003677">
    <property type="term" value="F:DNA binding"/>
    <property type="evidence" value="ECO:0007669"/>
    <property type="project" value="InterPro"/>
</dbReference>
<accession>A0A540V4Q9</accession>
<sequence length="631" mass="72474">MSHLIVSNLTKTVGDKTLFKNVEFTIYEGERAGLIGINGTGKSTLLSILAGEQEADSIEMDHPNKYRIAYLPQKPVFEENVTVLQAVFSGNSPILQLNREYEEVVKELSLHPESETLQNKLFQLQQRMDAEKAWDVNALAKQALTKLGIDMFDEQVSNLSGGQQKRVALAKVLIEPADLCLLDEPTNHLDAEATEWLQEAILRLKGAVLFITHDRYFLDAVATHIYELADQTLYRHNGNYSDFLEARAIREENKQATQEKLRNRYRNELKWIRRGAKARTTKQKARIQRFEELEKKLEQYSEDDKLELAPLSTTRLGKKVLEGVHLSKSFGDRTILKDFNFLIQQGDRIGIVGANGYGKSTLLKILAGELKPDEGEVITGPTVKIAHFHQILPEMNENQRMIEYVREASNEITDTEGFRYSASQMLERFLFPLHTHGTPIGKLSGGERKRLHLLKLLMEQPNVLLLDEPTNDLDIETLGVLEDFIEHFPGVVIAISHDRFFLDRIAKKLWILDGKGNVEVSYDLYTEYLMKKAEAEKNGEKEEKQVKPKKEKPKSEKKKLTYKEQKEWETIEGMIAQVEQEIMEIEERMASCGSDYVKLQEYADKLNELNAEYERLIERWSYLNDIVNEGK</sequence>
<dbReference type="FunFam" id="3.40.50.300:FF:000011">
    <property type="entry name" value="Putative ABC transporter ATP-binding component"/>
    <property type="match status" value="1"/>
</dbReference>
<dbReference type="CDD" id="cd03221">
    <property type="entry name" value="ABCF_EF-3"/>
    <property type="match status" value="2"/>
</dbReference>
<keyword evidence="4" id="KW-0175">Coiled coil</keyword>
<evidence type="ECO:0000256" key="4">
    <source>
        <dbReference type="SAM" id="Coils"/>
    </source>
</evidence>
<proteinExistence type="predicted"/>
<dbReference type="InterPro" id="IPR003593">
    <property type="entry name" value="AAA+_ATPase"/>
</dbReference>
<dbReference type="GO" id="GO:0016887">
    <property type="term" value="F:ATP hydrolysis activity"/>
    <property type="evidence" value="ECO:0007669"/>
    <property type="project" value="InterPro"/>
</dbReference>
<evidence type="ECO:0000259" key="6">
    <source>
        <dbReference type="PROSITE" id="PS50893"/>
    </source>
</evidence>
<dbReference type="Gene3D" id="3.40.50.300">
    <property type="entry name" value="P-loop containing nucleotide triphosphate hydrolases"/>
    <property type="match status" value="2"/>
</dbReference>
<dbReference type="Pfam" id="PF12848">
    <property type="entry name" value="ABC_tran_Xtn"/>
    <property type="match status" value="1"/>
</dbReference>
<dbReference type="PANTHER" id="PTHR42855:SF1">
    <property type="entry name" value="ABC TRANSPORTER DOMAIN-CONTAINING PROTEIN"/>
    <property type="match status" value="1"/>
</dbReference>
<evidence type="ECO:0000256" key="3">
    <source>
        <dbReference type="ARBA" id="ARBA00022840"/>
    </source>
</evidence>
<reference evidence="7 8" key="1">
    <citation type="submission" date="2019-06" db="EMBL/GenBank/DDBJ databases">
        <title>Genome sequence of Ureibacillus terrenus.</title>
        <authorList>
            <person name="Maclea K.S."/>
            <person name="Simoes M."/>
        </authorList>
    </citation>
    <scope>NUCLEOTIDE SEQUENCE [LARGE SCALE GENOMIC DNA]</scope>
    <source>
        <strain evidence="7 8">ATCC BAA-384</strain>
    </source>
</reference>
<evidence type="ECO:0000256" key="5">
    <source>
        <dbReference type="SAM" id="MobiDB-lite"/>
    </source>
</evidence>
<dbReference type="Pfam" id="PF00005">
    <property type="entry name" value="ABC_tran"/>
    <property type="match status" value="2"/>
</dbReference>
<dbReference type="Gene3D" id="1.10.287.380">
    <property type="entry name" value="Valyl-tRNA synthetase, C-terminal domain"/>
    <property type="match status" value="1"/>
</dbReference>
<dbReference type="SUPFAM" id="SSF52540">
    <property type="entry name" value="P-loop containing nucleoside triphosphate hydrolases"/>
    <property type="match status" value="2"/>
</dbReference>
<dbReference type="PANTHER" id="PTHR42855">
    <property type="entry name" value="ABC TRANSPORTER ATP-BINDING SUBUNIT"/>
    <property type="match status" value="1"/>
</dbReference>
<organism evidence="7 8">
    <name type="scientific">Ureibacillus terrenus</name>
    <dbReference type="NCBI Taxonomy" id="118246"/>
    <lineage>
        <taxon>Bacteria</taxon>
        <taxon>Bacillati</taxon>
        <taxon>Bacillota</taxon>
        <taxon>Bacilli</taxon>
        <taxon>Bacillales</taxon>
        <taxon>Caryophanaceae</taxon>
        <taxon>Ureibacillus</taxon>
    </lineage>
</organism>
<feature type="domain" description="ABC transporter" evidence="6">
    <location>
        <begin position="4"/>
        <end position="255"/>
    </location>
</feature>
<evidence type="ECO:0000313" key="8">
    <source>
        <dbReference type="Proteomes" id="UP000315753"/>
    </source>
</evidence>
<dbReference type="RefSeq" id="WP_141601300.1">
    <property type="nucleotide sequence ID" value="NZ_VIGD01000003.1"/>
</dbReference>
<feature type="region of interest" description="Disordered" evidence="5">
    <location>
        <begin position="536"/>
        <end position="559"/>
    </location>
</feature>